<evidence type="ECO:0000313" key="8">
    <source>
        <dbReference type="EMBL" id="CBY17930.1"/>
    </source>
</evidence>
<keyword evidence="3 5" id="KW-0862">Zinc</keyword>
<protein>
    <recommendedName>
        <fullName evidence="5">E3 ubiquitin-protein ligase</fullName>
        <ecNumber evidence="5">2.3.2.27</ecNumber>
    </recommendedName>
</protein>
<comment type="domain">
    <text evidence="5">The WWE domain mediates non-covalent poly(ADP-ribose)-binding.</text>
</comment>
<organism evidence="8 9">
    <name type="scientific">Oikopleura dioica</name>
    <name type="common">Tunicate</name>
    <dbReference type="NCBI Taxonomy" id="34765"/>
    <lineage>
        <taxon>Eukaryota</taxon>
        <taxon>Metazoa</taxon>
        <taxon>Chordata</taxon>
        <taxon>Tunicata</taxon>
        <taxon>Appendicularia</taxon>
        <taxon>Copelata</taxon>
        <taxon>Oikopleuridae</taxon>
        <taxon>Oikopleura</taxon>
    </lineage>
</organism>
<dbReference type="GO" id="GO:0005634">
    <property type="term" value="C:nucleus"/>
    <property type="evidence" value="ECO:0007669"/>
    <property type="project" value="TreeGrafter"/>
</dbReference>
<dbReference type="InterPro" id="IPR013083">
    <property type="entry name" value="Znf_RING/FYVE/PHD"/>
</dbReference>
<sequence>MDGKCPMCKEDLLLALILPCKHIFCFLCIKGHCLKNGANCYICKMSFDKSLIEKPPSMEAVREGSKDKNRWYYESNNNGWWEFDKRTSEIIEDAFRQEDPTVAFPIGSRTYEINFEAKRQYQKDETSKKRTITRSTRRDIKNLRGVAGIPLENYREDNDSDGIAGLSDSE</sequence>
<dbReference type="GO" id="GO:0051865">
    <property type="term" value="P:protein autoubiquitination"/>
    <property type="evidence" value="ECO:0007669"/>
    <property type="project" value="UniProtKB-UniRule"/>
</dbReference>
<dbReference type="GO" id="GO:0005829">
    <property type="term" value="C:cytosol"/>
    <property type="evidence" value="ECO:0007669"/>
    <property type="project" value="UniProtKB-SubCell"/>
</dbReference>
<keyword evidence="1 5" id="KW-0479">Metal-binding</keyword>
<dbReference type="InterPro" id="IPR033509">
    <property type="entry name" value="RNF146"/>
</dbReference>
<dbReference type="InterPro" id="IPR004170">
    <property type="entry name" value="WWE_dom"/>
</dbReference>
<name>E4X2S7_OIKDI</name>
<dbReference type="GO" id="GO:0006511">
    <property type="term" value="P:ubiquitin-dependent protein catabolic process"/>
    <property type="evidence" value="ECO:0007669"/>
    <property type="project" value="UniProtKB-UniRule"/>
</dbReference>
<keyword evidence="5" id="KW-0808">Transferase</keyword>
<evidence type="ECO:0000256" key="3">
    <source>
        <dbReference type="ARBA" id="ARBA00022833"/>
    </source>
</evidence>
<reference evidence="8 9" key="1">
    <citation type="journal article" date="2010" name="Science">
        <title>Plasticity of animal genome architecture unmasked by rapid evolution of a pelagic tunicate.</title>
        <authorList>
            <person name="Denoeud F."/>
            <person name="Henriet S."/>
            <person name="Mungpakdee S."/>
            <person name="Aury J.M."/>
            <person name="Da Silva C."/>
            <person name="Brinkmann H."/>
            <person name="Mikhaleva J."/>
            <person name="Olsen L.C."/>
            <person name="Jubin C."/>
            <person name="Canestro C."/>
            <person name="Bouquet J.M."/>
            <person name="Danks G."/>
            <person name="Poulain J."/>
            <person name="Campsteijn C."/>
            <person name="Adamski M."/>
            <person name="Cross I."/>
            <person name="Yadetie F."/>
            <person name="Muffato M."/>
            <person name="Louis A."/>
            <person name="Butcher S."/>
            <person name="Tsagkogeorga G."/>
            <person name="Konrad A."/>
            <person name="Singh S."/>
            <person name="Jensen M.F."/>
            <person name="Cong E.H."/>
            <person name="Eikeseth-Otteraa H."/>
            <person name="Noel B."/>
            <person name="Anthouard V."/>
            <person name="Porcel B.M."/>
            <person name="Kachouri-Lafond R."/>
            <person name="Nishino A."/>
            <person name="Ugolini M."/>
            <person name="Chourrout P."/>
            <person name="Nishida H."/>
            <person name="Aasland R."/>
            <person name="Huzurbazar S."/>
            <person name="Westhof E."/>
            <person name="Delsuc F."/>
            <person name="Lehrach H."/>
            <person name="Reinhardt R."/>
            <person name="Weissenbach J."/>
            <person name="Roy S.W."/>
            <person name="Artiguenave F."/>
            <person name="Postlethwait J.H."/>
            <person name="Manak J.R."/>
            <person name="Thompson E.M."/>
            <person name="Jaillon O."/>
            <person name="Du Pasquier L."/>
            <person name="Boudinot P."/>
            <person name="Liberles D.A."/>
            <person name="Volff J.N."/>
            <person name="Philippe H."/>
            <person name="Lenhard B."/>
            <person name="Roest Crollius H."/>
            <person name="Wincker P."/>
            <person name="Chourrout D."/>
        </authorList>
    </citation>
    <scope>NUCLEOTIDE SEQUENCE [LARGE SCALE GENOMIC DNA]</scope>
</reference>
<dbReference type="Gene3D" id="3.30.40.10">
    <property type="entry name" value="Zinc/RING finger domain, C3HC4 (zinc finger)"/>
    <property type="match status" value="1"/>
</dbReference>
<evidence type="ECO:0000256" key="1">
    <source>
        <dbReference type="ARBA" id="ARBA00022723"/>
    </source>
</evidence>
<dbReference type="EC" id="2.3.2.27" evidence="5"/>
<evidence type="ECO:0000259" key="7">
    <source>
        <dbReference type="PROSITE" id="PS50918"/>
    </source>
</evidence>
<dbReference type="GO" id="GO:0016055">
    <property type="term" value="P:Wnt signaling pathway"/>
    <property type="evidence" value="ECO:0007669"/>
    <property type="project" value="InterPro"/>
</dbReference>
<accession>E4X2S7</accession>
<dbReference type="Pfam" id="PF00097">
    <property type="entry name" value="zf-C3HC4"/>
    <property type="match status" value="1"/>
</dbReference>
<dbReference type="Proteomes" id="UP000001307">
    <property type="component" value="Unassembled WGS sequence"/>
</dbReference>
<dbReference type="PANTHER" id="PTHR13417:SF2">
    <property type="entry name" value="E3 UBIQUITIN-PROTEIN LIGASE RNF146"/>
    <property type="match status" value="1"/>
</dbReference>
<comment type="function">
    <text evidence="5">E3 ubiquitin-protein ligase that specifically binds poly-ADP-ribosylated proteins and mediates their ubiquitination and subsequent degradation.</text>
</comment>
<dbReference type="GO" id="GO:0072572">
    <property type="term" value="F:poly-ADP-D-ribose binding"/>
    <property type="evidence" value="ECO:0007669"/>
    <property type="project" value="UniProtKB-UniRule"/>
</dbReference>
<dbReference type="InterPro" id="IPR037197">
    <property type="entry name" value="WWE_dom_sf"/>
</dbReference>
<dbReference type="InterPro" id="IPR017907">
    <property type="entry name" value="Znf_RING_CS"/>
</dbReference>
<dbReference type="SUPFAM" id="SSF117839">
    <property type="entry name" value="WWE domain"/>
    <property type="match status" value="1"/>
</dbReference>
<dbReference type="EMBL" id="FN653023">
    <property type="protein sequence ID" value="CBY17930.1"/>
    <property type="molecule type" value="Genomic_DNA"/>
</dbReference>
<evidence type="ECO:0000256" key="4">
    <source>
        <dbReference type="PROSITE-ProRule" id="PRU00175"/>
    </source>
</evidence>
<proteinExistence type="predicted"/>
<comment type="pathway">
    <text evidence="5">Protein modification; protein ubiquitination.</text>
</comment>
<dbReference type="PROSITE" id="PS00518">
    <property type="entry name" value="ZF_RING_1"/>
    <property type="match status" value="1"/>
</dbReference>
<dbReference type="InterPro" id="IPR018957">
    <property type="entry name" value="Znf_C3HC4_RING-type"/>
</dbReference>
<keyword evidence="5" id="KW-0963">Cytoplasm</keyword>
<dbReference type="PROSITE" id="PS50089">
    <property type="entry name" value="ZF_RING_2"/>
    <property type="match status" value="1"/>
</dbReference>
<dbReference type="OrthoDB" id="10065815at2759"/>
<evidence type="ECO:0000313" key="9">
    <source>
        <dbReference type="Proteomes" id="UP000001307"/>
    </source>
</evidence>
<evidence type="ECO:0000259" key="6">
    <source>
        <dbReference type="PROSITE" id="PS50089"/>
    </source>
</evidence>
<keyword evidence="2 4" id="KW-0863">Zinc-finger</keyword>
<comment type="subcellular location">
    <subcellularLocation>
        <location evidence="5">Cytoplasm</location>
        <location evidence="5">Cytosol</location>
    </subcellularLocation>
</comment>
<dbReference type="PROSITE" id="PS50918">
    <property type="entry name" value="WWE"/>
    <property type="match status" value="1"/>
</dbReference>
<dbReference type="SMART" id="SM00678">
    <property type="entry name" value="WWE"/>
    <property type="match status" value="1"/>
</dbReference>
<dbReference type="InterPro" id="IPR001841">
    <property type="entry name" value="Znf_RING"/>
</dbReference>
<dbReference type="SUPFAM" id="SSF57850">
    <property type="entry name" value="RING/U-box"/>
    <property type="match status" value="1"/>
</dbReference>
<keyword evidence="5" id="KW-0833">Ubl conjugation pathway</keyword>
<dbReference type="InterPro" id="IPR018123">
    <property type="entry name" value="WWE-dom_subgr"/>
</dbReference>
<feature type="domain" description="WWE" evidence="7">
    <location>
        <begin position="57"/>
        <end position="134"/>
    </location>
</feature>
<evidence type="ECO:0000256" key="5">
    <source>
        <dbReference type="RuleBase" id="RU367115"/>
    </source>
</evidence>
<keyword evidence="9" id="KW-1185">Reference proteome</keyword>
<dbReference type="GO" id="GO:0008270">
    <property type="term" value="F:zinc ion binding"/>
    <property type="evidence" value="ECO:0007669"/>
    <property type="project" value="UniProtKB-UniRule"/>
</dbReference>
<dbReference type="PANTHER" id="PTHR13417">
    <property type="entry name" value="E3 UBIQUITIN-PROTEIN LIGASE RNF146"/>
    <property type="match status" value="1"/>
</dbReference>
<feature type="domain" description="RING-type" evidence="6">
    <location>
        <begin position="5"/>
        <end position="44"/>
    </location>
</feature>
<dbReference type="SMART" id="SM00184">
    <property type="entry name" value="RING"/>
    <property type="match status" value="1"/>
</dbReference>
<dbReference type="GO" id="GO:0061630">
    <property type="term" value="F:ubiquitin protein ligase activity"/>
    <property type="evidence" value="ECO:0007669"/>
    <property type="project" value="UniProtKB-UniRule"/>
</dbReference>
<comment type="catalytic activity">
    <reaction evidence="5">
        <text>S-ubiquitinyl-[E2 ubiquitin-conjugating enzyme]-L-cysteine + [acceptor protein]-L-lysine = [E2 ubiquitin-conjugating enzyme]-L-cysteine + N(6)-ubiquitinyl-[acceptor protein]-L-lysine.</text>
        <dbReference type="EC" id="2.3.2.27"/>
    </reaction>
</comment>
<evidence type="ECO:0000256" key="2">
    <source>
        <dbReference type="ARBA" id="ARBA00022771"/>
    </source>
</evidence>
<dbReference type="AlphaFoldDB" id="E4X2S7"/>
<dbReference type="Pfam" id="PF02825">
    <property type="entry name" value="WWE"/>
    <property type="match status" value="1"/>
</dbReference>
<gene>
    <name evidence="8" type="ORF">GSOID_T00017558001</name>
</gene>
<dbReference type="Gene3D" id="3.30.720.50">
    <property type="match status" value="1"/>
</dbReference>
<dbReference type="InParanoid" id="E4X2S7"/>
<comment type="PTM">
    <text evidence="5">Ubiquitinated; autoubiquitinated.</text>
</comment>